<proteinExistence type="predicted"/>
<organism evidence="1 2">
    <name type="scientific">Buttiauxella noackiae ATCC 51607</name>
    <dbReference type="NCBI Taxonomy" id="1354255"/>
    <lineage>
        <taxon>Bacteria</taxon>
        <taxon>Pseudomonadati</taxon>
        <taxon>Pseudomonadota</taxon>
        <taxon>Gammaproteobacteria</taxon>
        <taxon>Enterobacterales</taxon>
        <taxon>Enterobacteriaceae</taxon>
        <taxon>Buttiauxella</taxon>
    </lineage>
</organism>
<dbReference type="Proteomes" id="UP000078286">
    <property type="component" value="Unassembled WGS sequence"/>
</dbReference>
<dbReference type="AlphaFoldDB" id="A0A1B7HYT1"/>
<reference evidence="1 2" key="1">
    <citation type="submission" date="2016-04" db="EMBL/GenBank/DDBJ databases">
        <title>ATOL: Assembling a taxonomically balanced genome-scale reconstruction of the evolutionary history of the Enterobacteriaceae.</title>
        <authorList>
            <person name="Plunkett G.III."/>
            <person name="Neeno-Eckwall E.C."/>
            <person name="Glasner J.D."/>
            <person name="Perna N.T."/>
        </authorList>
    </citation>
    <scope>NUCLEOTIDE SEQUENCE [LARGE SCALE GENOMIC DNA]</scope>
    <source>
        <strain evidence="1 2">ATCC 51607</strain>
    </source>
</reference>
<dbReference type="EMBL" id="LXEO01000008">
    <property type="protein sequence ID" value="OAT20858.1"/>
    <property type="molecule type" value="Genomic_DNA"/>
</dbReference>
<comment type="caution">
    <text evidence="1">The sequence shown here is derived from an EMBL/GenBank/DDBJ whole genome shotgun (WGS) entry which is preliminary data.</text>
</comment>
<sequence length="330" mass="37429">MGGEITSFFINQVSIMSPITVDELISAPQLSGWQLFLCLAKGQWTPGSAWKNPSYRRKFVLRSLVNPLATAHLLSDLSHQPWLEKLLSVQPGLPCRIHRPYLTTNFNRKAVVNALSFHYNELTHALPVTLLQQHFSEKGALLATITGKDECFYYLNFCAIANLDKEGEATLTFTRQDGIALAGLTFTLCQYQGQKTLFIGGLQGAQSDVPHEYIQVATKACHGLFPKRLVLEAACQLARHLEAKRILAVSNSSHIYRSWRYAKKKKDKIHADYDSFWQSMSGELLPEGFFNMPLSVARKPLEDIASKKRAEYRRRYSLLDEMMAQIEQQF</sequence>
<dbReference type="PATRIC" id="fig|1354255.3.peg.601"/>
<gene>
    <name evidence="1" type="ORF">M979_0586</name>
</gene>
<name>A0A1B7HYT1_9ENTR</name>
<dbReference type="Pfam" id="PF04393">
    <property type="entry name" value="DUF535"/>
    <property type="match status" value="1"/>
</dbReference>
<dbReference type="PANTHER" id="PTHR38785:SF1">
    <property type="entry name" value="HOMOLOG OF VIRK"/>
    <property type="match status" value="1"/>
</dbReference>
<dbReference type="GO" id="GO:0006974">
    <property type="term" value="P:DNA damage response"/>
    <property type="evidence" value="ECO:0007669"/>
    <property type="project" value="TreeGrafter"/>
</dbReference>
<protein>
    <submittedName>
        <fullName evidence="1">VirK family virulence factor</fullName>
    </submittedName>
</protein>
<evidence type="ECO:0000313" key="2">
    <source>
        <dbReference type="Proteomes" id="UP000078286"/>
    </source>
</evidence>
<accession>A0A1B7HYT1</accession>
<keyword evidence="2" id="KW-1185">Reference proteome</keyword>
<dbReference type="InterPro" id="IPR007488">
    <property type="entry name" value="DUF535"/>
</dbReference>
<evidence type="ECO:0000313" key="1">
    <source>
        <dbReference type="EMBL" id="OAT20858.1"/>
    </source>
</evidence>
<dbReference type="PANTHER" id="PTHR38785">
    <property type="entry name" value="HOMOLOG OF VIRK"/>
    <property type="match status" value="1"/>
</dbReference>